<name>A0A1J0VTK5_9NOCA</name>
<dbReference type="SUPFAM" id="SSF52467">
    <property type="entry name" value="DHS-like NAD/FAD-binding domain"/>
    <property type="match status" value="1"/>
</dbReference>
<reference evidence="14" key="1">
    <citation type="submission" date="2016-11" db="EMBL/GenBank/DDBJ databases">
        <authorList>
            <person name="Jaros S."/>
            <person name="Januszkiewicz K."/>
            <person name="Wedrychowicz H."/>
        </authorList>
    </citation>
    <scope>NUCLEOTIDE SEQUENCE [LARGE SCALE GENOMIC DNA]</scope>
    <source>
        <strain evidence="14">Y48</strain>
    </source>
</reference>
<organism evidence="14 15">
    <name type="scientific">Nocardia mangyaensis</name>
    <dbReference type="NCBI Taxonomy" id="2213200"/>
    <lineage>
        <taxon>Bacteria</taxon>
        <taxon>Bacillati</taxon>
        <taxon>Actinomycetota</taxon>
        <taxon>Actinomycetes</taxon>
        <taxon>Mycobacteriales</taxon>
        <taxon>Nocardiaceae</taxon>
        <taxon>Nocardia</taxon>
    </lineage>
</organism>
<dbReference type="UniPathway" id="UPA00047">
    <property type="reaction ID" value="UER00055"/>
</dbReference>
<dbReference type="InterPro" id="IPR045229">
    <property type="entry name" value="TPP_enz"/>
</dbReference>
<evidence type="ECO:0000256" key="6">
    <source>
        <dbReference type="ARBA" id="ARBA00022827"/>
    </source>
</evidence>
<proteinExistence type="inferred from homology"/>
<keyword evidence="8" id="KW-0100">Branched-chain amino acid biosynthesis</keyword>
<dbReference type="CDD" id="cd07035">
    <property type="entry name" value="TPP_PYR_POX_like"/>
    <property type="match status" value="1"/>
</dbReference>
<dbReference type="InterPro" id="IPR012000">
    <property type="entry name" value="Thiamin_PyroP_enz_cen_dom"/>
</dbReference>
<evidence type="ECO:0000259" key="13">
    <source>
        <dbReference type="Pfam" id="PF02776"/>
    </source>
</evidence>
<dbReference type="GO" id="GO:0003984">
    <property type="term" value="F:acetolactate synthase activity"/>
    <property type="evidence" value="ECO:0007669"/>
    <property type="project" value="UniProtKB-EC"/>
</dbReference>
<gene>
    <name evidence="14" type="ORF">BOX37_17110</name>
</gene>
<dbReference type="FunFam" id="3.40.50.970:FF:000007">
    <property type="entry name" value="Acetolactate synthase"/>
    <property type="match status" value="1"/>
</dbReference>
<protein>
    <recommendedName>
        <fullName evidence="4">acetolactate synthase</fullName>
        <ecNumber evidence="4">2.2.1.6</ecNumber>
    </recommendedName>
</protein>
<dbReference type="Pfam" id="PF02776">
    <property type="entry name" value="TPP_enzyme_N"/>
    <property type="match status" value="1"/>
</dbReference>
<dbReference type="UniPathway" id="UPA00049">
    <property type="reaction ID" value="UER00059"/>
</dbReference>
<keyword evidence="8" id="KW-0028">Amino-acid biosynthesis</keyword>
<evidence type="ECO:0000256" key="9">
    <source>
        <dbReference type="ARBA" id="ARBA00048670"/>
    </source>
</evidence>
<evidence type="ECO:0000259" key="12">
    <source>
        <dbReference type="Pfam" id="PF02775"/>
    </source>
</evidence>
<dbReference type="Gene3D" id="3.40.50.970">
    <property type="match status" value="2"/>
</dbReference>
<sequence>MLEQAGVEVVFGLPGGPILPLFEALDSSPRIRLVLAKHEEGAVFMAEGYAQAGGRLGVAVVTSGPGATHAVTATGSADSDHVPVLVLSGQVATNSFGRGPVQDSSGAGACIDTVAVFRSATKLSTAVTTIDQLPHLLQLAIRSATAPVPGAVHLSVTADVLRERTAAPTAPPVQPVLPPRPASIALARAVAALGDARHPAVLAGQGAKLSGCGPELVALADQLSAPVATTFKGKSVFPEDHPAALGVFGTAGGCVRAHELLLGDGIDLLLVVGSSMGEFSTYGWDPRLVRDRVVIQIDSDPVQLGRNFPIQFPIWSDARTTLQELLSQLPKNHVRDSLWPQGHVPSTARQWQGTSGLLKASAVVAQLSERCPDVTDLFVDNGNCFGFAGPGYRSGPDRRVHCSLNLASMGYSVPAAIGGKLATPTRSVLALVGDAAFAMTAMEIHTAVEIGAAVIWVVLNNGGNAMVANVQQLIGLSITGSMYRCPLDVAAVATALGATARVVTSLDQLGRALDEAFALSVPYVIDARVDADEVPWAVHGRVRVLAGSSDAPETAP</sequence>
<evidence type="ECO:0000256" key="7">
    <source>
        <dbReference type="ARBA" id="ARBA00023052"/>
    </source>
</evidence>
<feature type="domain" description="Thiamine pyrophosphate enzyme central" evidence="11">
    <location>
        <begin position="186"/>
        <end position="325"/>
    </location>
</feature>
<dbReference type="Pfam" id="PF02775">
    <property type="entry name" value="TPP_enzyme_C"/>
    <property type="match status" value="1"/>
</dbReference>
<feature type="domain" description="Thiamine pyrophosphate enzyme TPP-binding" evidence="12">
    <location>
        <begin position="381"/>
        <end position="526"/>
    </location>
</feature>
<dbReference type="GO" id="GO:0000287">
    <property type="term" value="F:magnesium ion binding"/>
    <property type="evidence" value="ECO:0007669"/>
    <property type="project" value="InterPro"/>
</dbReference>
<evidence type="ECO:0000256" key="3">
    <source>
        <dbReference type="ARBA" id="ARBA00007812"/>
    </source>
</evidence>
<dbReference type="KEGG" id="nsl:BOX37_17110"/>
<keyword evidence="6" id="KW-0274">FAD</keyword>
<comment type="pathway">
    <text evidence="2">Amino-acid biosynthesis; L-valine biosynthesis; L-valine from pyruvate: step 1/4.</text>
</comment>
<dbReference type="InterPro" id="IPR012001">
    <property type="entry name" value="Thiamin_PyroP_enz_TPP-bd_dom"/>
</dbReference>
<evidence type="ECO:0000256" key="10">
    <source>
        <dbReference type="RuleBase" id="RU362132"/>
    </source>
</evidence>
<keyword evidence="15" id="KW-1185">Reference proteome</keyword>
<dbReference type="SUPFAM" id="SSF52518">
    <property type="entry name" value="Thiamin diphosphate-binding fold (THDP-binding)"/>
    <property type="match status" value="2"/>
</dbReference>
<dbReference type="GO" id="GO:0030976">
    <property type="term" value="F:thiamine pyrophosphate binding"/>
    <property type="evidence" value="ECO:0007669"/>
    <property type="project" value="InterPro"/>
</dbReference>
<dbReference type="Gene3D" id="3.40.50.1220">
    <property type="entry name" value="TPP-binding domain"/>
    <property type="match status" value="1"/>
</dbReference>
<dbReference type="GO" id="GO:0009097">
    <property type="term" value="P:isoleucine biosynthetic process"/>
    <property type="evidence" value="ECO:0007669"/>
    <property type="project" value="UniProtKB-UniPathway"/>
</dbReference>
<evidence type="ECO:0000256" key="2">
    <source>
        <dbReference type="ARBA" id="ARBA00005025"/>
    </source>
</evidence>
<evidence type="ECO:0000313" key="15">
    <source>
        <dbReference type="Proteomes" id="UP000183810"/>
    </source>
</evidence>
<comment type="similarity">
    <text evidence="3 10">Belongs to the TPP enzyme family.</text>
</comment>
<keyword evidence="5" id="KW-0285">Flavoprotein</keyword>
<evidence type="ECO:0000313" key="14">
    <source>
        <dbReference type="EMBL" id="APE35384.1"/>
    </source>
</evidence>
<evidence type="ECO:0000256" key="4">
    <source>
        <dbReference type="ARBA" id="ARBA00013145"/>
    </source>
</evidence>
<dbReference type="AlphaFoldDB" id="A0A1J0VTK5"/>
<dbReference type="Proteomes" id="UP000183810">
    <property type="component" value="Chromosome"/>
</dbReference>
<comment type="pathway">
    <text evidence="1">Amino-acid biosynthesis; L-isoleucine biosynthesis; L-isoleucine from 2-oxobutanoate: step 1/4.</text>
</comment>
<dbReference type="GO" id="GO:0009099">
    <property type="term" value="P:L-valine biosynthetic process"/>
    <property type="evidence" value="ECO:0007669"/>
    <property type="project" value="UniProtKB-UniPathway"/>
</dbReference>
<dbReference type="GO" id="GO:0005948">
    <property type="term" value="C:acetolactate synthase complex"/>
    <property type="evidence" value="ECO:0007669"/>
    <property type="project" value="TreeGrafter"/>
</dbReference>
<dbReference type="PANTHER" id="PTHR18968:SF167">
    <property type="entry name" value="ACETOLACTATE SYNTHASE LARGE SUBUNIT ILVB2-RELATED"/>
    <property type="match status" value="1"/>
</dbReference>
<dbReference type="EC" id="2.2.1.6" evidence="4"/>
<evidence type="ECO:0000256" key="5">
    <source>
        <dbReference type="ARBA" id="ARBA00022630"/>
    </source>
</evidence>
<dbReference type="InterPro" id="IPR029061">
    <property type="entry name" value="THDP-binding"/>
</dbReference>
<dbReference type="PROSITE" id="PS00187">
    <property type="entry name" value="TPP_ENZYMES"/>
    <property type="match status" value="1"/>
</dbReference>
<evidence type="ECO:0000256" key="1">
    <source>
        <dbReference type="ARBA" id="ARBA00004974"/>
    </source>
</evidence>
<evidence type="ECO:0000259" key="11">
    <source>
        <dbReference type="Pfam" id="PF00205"/>
    </source>
</evidence>
<dbReference type="InterPro" id="IPR000399">
    <property type="entry name" value="TPP-bd_CS"/>
</dbReference>
<evidence type="ECO:0000256" key="8">
    <source>
        <dbReference type="ARBA" id="ARBA00023304"/>
    </source>
</evidence>
<keyword evidence="7 10" id="KW-0786">Thiamine pyrophosphate</keyword>
<dbReference type="InterPro" id="IPR011766">
    <property type="entry name" value="TPP_enzyme_TPP-bd"/>
</dbReference>
<accession>A0A1J0VTK5</accession>
<dbReference type="Pfam" id="PF00205">
    <property type="entry name" value="TPP_enzyme_M"/>
    <property type="match status" value="1"/>
</dbReference>
<comment type="catalytic activity">
    <reaction evidence="9">
        <text>2 pyruvate + H(+) = (2S)-2-acetolactate + CO2</text>
        <dbReference type="Rhea" id="RHEA:25249"/>
        <dbReference type="ChEBI" id="CHEBI:15361"/>
        <dbReference type="ChEBI" id="CHEBI:15378"/>
        <dbReference type="ChEBI" id="CHEBI:16526"/>
        <dbReference type="ChEBI" id="CHEBI:58476"/>
        <dbReference type="EC" id="2.2.1.6"/>
    </reaction>
</comment>
<dbReference type="EMBL" id="CP018082">
    <property type="protein sequence ID" value="APE35384.1"/>
    <property type="molecule type" value="Genomic_DNA"/>
</dbReference>
<dbReference type="GO" id="GO:0050660">
    <property type="term" value="F:flavin adenine dinucleotide binding"/>
    <property type="evidence" value="ECO:0007669"/>
    <property type="project" value="TreeGrafter"/>
</dbReference>
<feature type="domain" description="Thiamine pyrophosphate enzyme N-terminal TPP-binding" evidence="13">
    <location>
        <begin position="1"/>
        <end position="102"/>
    </location>
</feature>
<dbReference type="PANTHER" id="PTHR18968">
    <property type="entry name" value="THIAMINE PYROPHOSPHATE ENZYMES"/>
    <property type="match status" value="1"/>
</dbReference>
<dbReference type="InterPro" id="IPR029035">
    <property type="entry name" value="DHS-like_NAD/FAD-binding_dom"/>
</dbReference>